<organism evidence="2 3">
    <name type="scientific">Symmachiella dynata</name>
    <dbReference type="NCBI Taxonomy" id="2527995"/>
    <lineage>
        <taxon>Bacteria</taxon>
        <taxon>Pseudomonadati</taxon>
        <taxon>Planctomycetota</taxon>
        <taxon>Planctomycetia</taxon>
        <taxon>Planctomycetales</taxon>
        <taxon>Planctomycetaceae</taxon>
        <taxon>Symmachiella</taxon>
    </lineage>
</organism>
<protein>
    <submittedName>
        <fullName evidence="2">Uncharacterized protein</fullName>
    </submittedName>
</protein>
<proteinExistence type="predicted"/>
<dbReference type="KEGG" id="sdyn:Mal52_11200"/>
<dbReference type="AlphaFoldDB" id="A0A517ZJP1"/>
<sequence length="51" mass="5448">MVESPRTSAVGCDAALDGPGIDGGDSEQPVRVASRIIAKWRSVLNNLDLYF</sequence>
<evidence type="ECO:0000313" key="3">
    <source>
        <dbReference type="Proteomes" id="UP000319383"/>
    </source>
</evidence>
<evidence type="ECO:0000256" key="1">
    <source>
        <dbReference type="SAM" id="MobiDB-lite"/>
    </source>
</evidence>
<accession>A0A517ZJP1</accession>
<gene>
    <name evidence="2" type="ORF">Mal52_11200</name>
</gene>
<dbReference type="EMBL" id="CP036276">
    <property type="protein sequence ID" value="QDU42653.1"/>
    <property type="molecule type" value="Genomic_DNA"/>
</dbReference>
<evidence type="ECO:0000313" key="2">
    <source>
        <dbReference type="EMBL" id="QDU42653.1"/>
    </source>
</evidence>
<name>A0A517ZJP1_9PLAN</name>
<keyword evidence="3" id="KW-1185">Reference proteome</keyword>
<dbReference type="Proteomes" id="UP000319383">
    <property type="component" value="Chromosome"/>
</dbReference>
<feature type="region of interest" description="Disordered" evidence="1">
    <location>
        <begin position="1"/>
        <end position="27"/>
    </location>
</feature>
<reference evidence="2 3" key="1">
    <citation type="submission" date="2019-02" db="EMBL/GenBank/DDBJ databases">
        <title>Deep-cultivation of Planctomycetes and their phenomic and genomic characterization uncovers novel biology.</title>
        <authorList>
            <person name="Wiegand S."/>
            <person name="Jogler M."/>
            <person name="Boedeker C."/>
            <person name="Pinto D."/>
            <person name="Vollmers J."/>
            <person name="Rivas-Marin E."/>
            <person name="Kohn T."/>
            <person name="Peeters S.H."/>
            <person name="Heuer A."/>
            <person name="Rast P."/>
            <person name="Oberbeckmann S."/>
            <person name="Bunk B."/>
            <person name="Jeske O."/>
            <person name="Meyerdierks A."/>
            <person name="Storesund J.E."/>
            <person name="Kallscheuer N."/>
            <person name="Luecker S."/>
            <person name="Lage O.M."/>
            <person name="Pohl T."/>
            <person name="Merkel B.J."/>
            <person name="Hornburger P."/>
            <person name="Mueller R.-W."/>
            <person name="Bruemmer F."/>
            <person name="Labrenz M."/>
            <person name="Spormann A.M."/>
            <person name="Op den Camp H."/>
            <person name="Overmann J."/>
            <person name="Amann R."/>
            <person name="Jetten M.S.M."/>
            <person name="Mascher T."/>
            <person name="Medema M.H."/>
            <person name="Devos D.P."/>
            <person name="Kaster A.-K."/>
            <person name="Ovreas L."/>
            <person name="Rohde M."/>
            <person name="Galperin M.Y."/>
            <person name="Jogler C."/>
        </authorList>
    </citation>
    <scope>NUCLEOTIDE SEQUENCE [LARGE SCALE GENOMIC DNA]</scope>
    <source>
        <strain evidence="2 3">Mal52</strain>
    </source>
</reference>